<name>A0A1Y5Q6F6_9GAMM</name>
<accession>A0A1Y5Q6F6</accession>
<gene>
    <name evidence="1" type="ORF">STPYR_12803</name>
</gene>
<sequence>MTPERLVVIGYLIGSMPASIAAQANNSQRGAIRGDPSANAAPRSYCWYAGRGMPRASAVARWSPPGGEDWAAQGTLKAHAARKALLRLLLRCR</sequence>
<dbReference type="AlphaFoldDB" id="A0A1Y5Q6F6"/>
<proteinExistence type="predicted"/>
<reference evidence="1" key="1">
    <citation type="submission" date="2016-03" db="EMBL/GenBank/DDBJ databases">
        <authorList>
            <person name="Ploux O."/>
        </authorList>
    </citation>
    <scope>NUCLEOTIDE SEQUENCE</scope>
    <source>
        <strain evidence="1">UC10</strain>
    </source>
</reference>
<organism evidence="1">
    <name type="scientific">uncultured Stenotrophomonas sp</name>
    <dbReference type="NCBI Taxonomy" id="165438"/>
    <lineage>
        <taxon>Bacteria</taxon>
        <taxon>Pseudomonadati</taxon>
        <taxon>Pseudomonadota</taxon>
        <taxon>Gammaproteobacteria</taxon>
        <taxon>Lysobacterales</taxon>
        <taxon>Lysobacteraceae</taxon>
        <taxon>Stenotrophomonas</taxon>
        <taxon>environmental samples</taxon>
    </lineage>
</organism>
<dbReference type="EMBL" id="FLTS01000001">
    <property type="protein sequence ID" value="SBV37860.1"/>
    <property type="molecule type" value="Genomic_DNA"/>
</dbReference>
<protein>
    <submittedName>
        <fullName evidence="1">Uncharacterized protein</fullName>
    </submittedName>
</protein>
<evidence type="ECO:0000313" key="1">
    <source>
        <dbReference type="EMBL" id="SBV37860.1"/>
    </source>
</evidence>